<evidence type="ECO:0000313" key="3">
    <source>
        <dbReference type="Proteomes" id="UP000322084"/>
    </source>
</evidence>
<name>A0A5A7MP48_9PROT</name>
<reference evidence="2 3" key="1">
    <citation type="submission" date="2019-09" db="EMBL/GenBank/DDBJ databases">
        <title>NBRP : Genome information of microbial organism related human and environment.</title>
        <authorList>
            <person name="Hattori M."/>
            <person name="Oshima K."/>
            <person name="Inaba H."/>
            <person name="Suda W."/>
            <person name="Sakamoto M."/>
            <person name="Iino T."/>
            <person name="Kitahara M."/>
            <person name="Oshida Y."/>
            <person name="Iida T."/>
            <person name="Kudo T."/>
            <person name="Itoh T."/>
            <person name="Ohkuma M."/>
        </authorList>
    </citation>
    <scope>NUCLEOTIDE SEQUENCE [LARGE SCALE GENOMIC DNA]</scope>
    <source>
        <strain evidence="2 3">Hi-2</strain>
    </source>
</reference>
<proteinExistence type="predicted"/>
<dbReference type="GO" id="GO:0005524">
    <property type="term" value="F:ATP binding"/>
    <property type="evidence" value="ECO:0007669"/>
    <property type="project" value="InterPro"/>
</dbReference>
<dbReference type="CDD" id="cd01918">
    <property type="entry name" value="HprK_C"/>
    <property type="match status" value="1"/>
</dbReference>
<gene>
    <name evidence="2" type="ORF">JCM17844_13280</name>
</gene>
<comment type="caution">
    <text evidence="2">The sequence shown here is derived from an EMBL/GenBank/DDBJ whole genome shotgun (WGS) entry which is preliminary data.</text>
</comment>
<organism evidence="2 3">
    <name type="scientific">Iodidimonas gelatinilytica</name>
    <dbReference type="NCBI Taxonomy" id="1236966"/>
    <lineage>
        <taxon>Bacteria</taxon>
        <taxon>Pseudomonadati</taxon>
        <taxon>Pseudomonadota</taxon>
        <taxon>Alphaproteobacteria</taxon>
        <taxon>Iodidimonadales</taxon>
        <taxon>Iodidimonadaceae</taxon>
        <taxon>Iodidimonas</taxon>
    </lineage>
</organism>
<dbReference type="GO" id="GO:0006109">
    <property type="term" value="P:regulation of carbohydrate metabolic process"/>
    <property type="evidence" value="ECO:0007669"/>
    <property type="project" value="InterPro"/>
</dbReference>
<feature type="domain" description="HPr kinase/phosphorylase C-terminal" evidence="1">
    <location>
        <begin position="14"/>
        <end position="106"/>
    </location>
</feature>
<dbReference type="InterPro" id="IPR027417">
    <property type="entry name" value="P-loop_NTPase"/>
</dbReference>
<keyword evidence="2" id="KW-0808">Transferase</keyword>
<dbReference type="Pfam" id="PF07475">
    <property type="entry name" value="Hpr_kinase_C"/>
    <property type="match status" value="1"/>
</dbReference>
<accession>A0A5A7MP48</accession>
<dbReference type="Proteomes" id="UP000322084">
    <property type="component" value="Unassembled WGS sequence"/>
</dbReference>
<dbReference type="SUPFAM" id="SSF53795">
    <property type="entry name" value="PEP carboxykinase-like"/>
    <property type="match status" value="1"/>
</dbReference>
<dbReference type="EMBL" id="BKCL01000003">
    <property type="protein sequence ID" value="GEQ97691.1"/>
    <property type="molecule type" value="Genomic_DNA"/>
</dbReference>
<dbReference type="GO" id="GO:0000155">
    <property type="term" value="F:phosphorelay sensor kinase activity"/>
    <property type="evidence" value="ECO:0007669"/>
    <property type="project" value="InterPro"/>
</dbReference>
<sequence>MTYGPTSPTVPLMTLVHASCVALERGAVLLRGPSGSGKSDLALRLIDGGALLVADDYVALTPRDGLLMAHPPEQLRGLLEVRGIGLVRLDYLPGARIRLVVDLLPPDAIERLPKPQTETIEGVVLPRIALTAFEPSASAKVRMAFTQSLHQLDMPDATTSL</sequence>
<evidence type="ECO:0000313" key="2">
    <source>
        <dbReference type="EMBL" id="GEQ97691.1"/>
    </source>
</evidence>
<evidence type="ECO:0000259" key="1">
    <source>
        <dbReference type="Pfam" id="PF07475"/>
    </source>
</evidence>
<dbReference type="InterPro" id="IPR011104">
    <property type="entry name" value="Hpr_kin/Pase_C"/>
</dbReference>
<dbReference type="Gene3D" id="3.40.50.300">
    <property type="entry name" value="P-loop containing nucleotide triphosphate hydrolases"/>
    <property type="match status" value="1"/>
</dbReference>
<dbReference type="AlphaFoldDB" id="A0A5A7MP48"/>
<protein>
    <submittedName>
        <fullName evidence="2">HPr kinase</fullName>
    </submittedName>
</protein>
<keyword evidence="2" id="KW-0418">Kinase</keyword>